<reference evidence="2 3" key="1">
    <citation type="submission" date="2019-01" db="EMBL/GenBank/DDBJ databases">
        <title>Genome sequencing of the rare red list fungi Fomitopsis rosea.</title>
        <authorList>
            <person name="Buettner E."/>
            <person name="Kellner H."/>
        </authorList>
    </citation>
    <scope>NUCLEOTIDE SEQUENCE [LARGE SCALE GENOMIC DNA]</scope>
    <source>
        <strain evidence="2 3">DSM 105464</strain>
    </source>
</reference>
<evidence type="ECO:0000313" key="3">
    <source>
        <dbReference type="Proteomes" id="UP000298390"/>
    </source>
</evidence>
<dbReference type="InterPro" id="IPR036339">
    <property type="entry name" value="PUB-like_dom_sf"/>
</dbReference>
<dbReference type="Gene3D" id="1.20.58.2190">
    <property type="match status" value="1"/>
</dbReference>
<evidence type="ECO:0000256" key="1">
    <source>
        <dbReference type="SAM" id="MobiDB-lite"/>
    </source>
</evidence>
<dbReference type="Proteomes" id="UP000298390">
    <property type="component" value="Unassembled WGS sequence"/>
</dbReference>
<feature type="region of interest" description="Disordered" evidence="1">
    <location>
        <begin position="77"/>
        <end position="116"/>
    </location>
</feature>
<accession>A0A4Y9XQ87</accession>
<dbReference type="AlphaFoldDB" id="A0A4Y9XQ87"/>
<gene>
    <name evidence="2" type="ORF">EVJ58_g10519</name>
</gene>
<comment type="caution">
    <text evidence="2">The sequence shown here is derived from an EMBL/GenBank/DDBJ whole genome shotgun (WGS) entry which is preliminary data.</text>
</comment>
<name>A0A4Y9XQ87_9APHY</name>
<feature type="compositionally biased region" description="Basic and acidic residues" evidence="1">
    <location>
        <begin position="77"/>
        <end position="99"/>
    </location>
</feature>
<sequence>MLAENIAAHPGEDKYKKFKPTNTKIKRVLVDPKGTLEYAVAVVDFQPFYVFNDRHKQDLEIGLAIIHEVLERELVKQERDERTKRQAKEAEEAAKEKVRTSPPTTSCISHLTSHHPPQLKRQFLDDRKSTALRGERERELREARAAAAARRAASQTPRRAVLTAKWPIARPPPRLAEFA</sequence>
<protein>
    <recommendedName>
        <fullName evidence="4">PUB domain-containing protein</fullName>
    </recommendedName>
</protein>
<organism evidence="2 3">
    <name type="scientific">Rhodofomes roseus</name>
    <dbReference type="NCBI Taxonomy" id="34475"/>
    <lineage>
        <taxon>Eukaryota</taxon>
        <taxon>Fungi</taxon>
        <taxon>Dikarya</taxon>
        <taxon>Basidiomycota</taxon>
        <taxon>Agaricomycotina</taxon>
        <taxon>Agaricomycetes</taxon>
        <taxon>Polyporales</taxon>
        <taxon>Rhodofomes</taxon>
    </lineage>
</organism>
<feature type="compositionally biased region" description="Polar residues" evidence="1">
    <location>
        <begin position="101"/>
        <end position="111"/>
    </location>
</feature>
<dbReference type="STRING" id="34475.A0A4Y9XQ87"/>
<evidence type="ECO:0008006" key="4">
    <source>
        <dbReference type="Google" id="ProtNLM"/>
    </source>
</evidence>
<proteinExistence type="predicted"/>
<dbReference type="EMBL" id="SEKV01001165">
    <property type="protein sequence ID" value="TFY51527.1"/>
    <property type="molecule type" value="Genomic_DNA"/>
</dbReference>
<dbReference type="SUPFAM" id="SSF143503">
    <property type="entry name" value="PUG domain-like"/>
    <property type="match status" value="1"/>
</dbReference>
<feature type="region of interest" description="Disordered" evidence="1">
    <location>
        <begin position="145"/>
        <end position="165"/>
    </location>
</feature>
<evidence type="ECO:0000313" key="2">
    <source>
        <dbReference type="EMBL" id="TFY51527.1"/>
    </source>
</evidence>